<proteinExistence type="predicted"/>
<feature type="chain" id="PRO_5001937444" evidence="1">
    <location>
        <begin position="24"/>
        <end position="133"/>
    </location>
</feature>
<accession>A0A098LXV7</accession>
<name>A0A098LXV7_GEMSP</name>
<dbReference type="EMBL" id="GBRA01000005">
    <property type="protein sequence ID" value="JAC94789.1"/>
    <property type="molecule type" value="Transcribed_RNA"/>
</dbReference>
<reference evidence="2" key="2">
    <citation type="submission" date="2014-09" db="EMBL/GenBank/DDBJ databases">
        <authorList>
            <person name="Gonzales D.T.T."/>
            <person name="Saloma C.P."/>
        </authorList>
    </citation>
    <scope>NUCLEOTIDE SEQUENCE</scope>
    <source>
        <tissue evidence="2">Venom duct</tissue>
    </source>
</reference>
<evidence type="ECO:0000313" key="2">
    <source>
        <dbReference type="EMBL" id="JAC94789.1"/>
    </source>
</evidence>
<feature type="signal peptide" evidence="1">
    <location>
        <begin position="1"/>
        <end position="23"/>
    </location>
</feature>
<dbReference type="AlphaFoldDB" id="A0A098LXV7"/>
<evidence type="ECO:0000256" key="1">
    <source>
        <dbReference type="SAM" id="SignalP"/>
    </source>
</evidence>
<sequence length="133" mass="14869">MTSSLFIMTCTIMVTTMVGMVIGLDDDCVLPAENEYECAVTNQVCAEELEVSIDGCDEVYGKICNCPNAEGCYDLDSHKLGPFYTCEPATNYPRCTSLDEIAAHHIGLNFYFYCRCKIYLKNDDEVTCQELLP</sequence>
<protein>
    <submittedName>
        <fullName evidence="2">Gsp_05 putative toxin</fullName>
    </submittedName>
</protein>
<organism evidence="2">
    <name type="scientific">Gemmula speciosa</name>
    <name type="common">Splendid gem-turris</name>
    <name type="synonym">Pleurotoma speciosa</name>
    <dbReference type="NCBI Taxonomy" id="439592"/>
    <lineage>
        <taxon>Eukaryota</taxon>
        <taxon>Metazoa</taxon>
        <taxon>Spiralia</taxon>
        <taxon>Lophotrochozoa</taxon>
        <taxon>Mollusca</taxon>
        <taxon>Gastropoda</taxon>
        <taxon>Caenogastropoda</taxon>
        <taxon>Neogastropoda</taxon>
        <taxon>Conoidea</taxon>
        <taxon>Turridae</taxon>
        <taxon>Gemmula</taxon>
    </lineage>
</organism>
<keyword evidence="1" id="KW-0732">Signal</keyword>
<reference evidence="2" key="1">
    <citation type="journal article" date="2014" name="Toxicon">
        <title>A bioinformatics survey for conotoxin-like sequences in three turrid snail venom duct transcriptomes.</title>
        <authorList>
            <person name="Gonzales D.T."/>
            <person name="Saloma C.P."/>
        </authorList>
    </citation>
    <scope>NUCLEOTIDE SEQUENCE</scope>
    <source>
        <tissue evidence="2">Venom duct</tissue>
    </source>
</reference>